<gene>
    <name evidence="2" type="ORF">EGT50_16725</name>
</gene>
<keyword evidence="1" id="KW-0732">Signal</keyword>
<keyword evidence="3" id="KW-1185">Reference proteome</keyword>
<protein>
    <submittedName>
        <fullName evidence="2">Uncharacterized protein</fullName>
    </submittedName>
</protein>
<feature type="chain" id="PRO_5039233191" evidence="1">
    <location>
        <begin position="17"/>
        <end position="233"/>
    </location>
</feature>
<dbReference type="Proteomes" id="UP000283479">
    <property type="component" value="Unassembled WGS sequence"/>
</dbReference>
<evidence type="ECO:0000313" key="3">
    <source>
        <dbReference type="Proteomes" id="UP000283479"/>
    </source>
</evidence>
<evidence type="ECO:0000256" key="1">
    <source>
        <dbReference type="SAM" id="SignalP"/>
    </source>
</evidence>
<reference evidence="2 3" key="1">
    <citation type="submission" date="2018-11" db="EMBL/GenBank/DDBJ databases">
        <title>Rhodococcus spongicola sp. nov. and Rhodococcus xishaensis sp. nov. from marine sponges.</title>
        <authorList>
            <person name="Li L."/>
            <person name="Lin H.W."/>
        </authorList>
    </citation>
    <scope>NUCLEOTIDE SEQUENCE [LARGE SCALE GENOMIC DNA]</scope>
    <source>
        <strain evidence="2 3">LHW51113</strain>
    </source>
</reference>
<dbReference type="EMBL" id="RKLO01000007">
    <property type="protein sequence ID" value="RVW00254.1"/>
    <property type="molecule type" value="Genomic_DNA"/>
</dbReference>
<feature type="signal peptide" evidence="1">
    <location>
        <begin position="1"/>
        <end position="16"/>
    </location>
</feature>
<evidence type="ECO:0000313" key="2">
    <source>
        <dbReference type="EMBL" id="RVW00254.1"/>
    </source>
</evidence>
<organism evidence="2 3">
    <name type="scientific">Rhodococcus xishaensis</name>
    <dbReference type="NCBI Taxonomy" id="2487364"/>
    <lineage>
        <taxon>Bacteria</taxon>
        <taxon>Bacillati</taxon>
        <taxon>Actinomycetota</taxon>
        <taxon>Actinomycetes</taxon>
        <taxon>Mycobacteriales</taxon>
        <taxon>Nocardiaceae</taxon>
        <taxon>Rhodococcus</taxon>
    </lineage>
</organism>
<accession>A0A3S3DX95</accession>
<sequence length="233" mass="23427">MAAPLLAAVFAAPANAAPEDVTLSADVTGNDVLVTVANESRLPILCYWEVADDANPADFIPPIVLTIVEPGGEDRTRAGYDEGNYHISWGCTNLLESWGTGEFGRKTVESFPFTTPVRTGDGTASGSLGSLDSGSLESVDFGSGDSGSVDFGSGDSGSVDFGSGDSGSVEFGSGDSGSLGSLEFGSGEFGSLGSLEFGSGEYGSLASLDYGSGDSGSLASLDYGSLEGVLGFS</sequence>
<comment type="caution">
    <text evidence="2">The sequence shown here is derived from an EMBL/GenBank/DDBJ whole genome shotgun (WGS) entry which is preliminary data.</text>
</comment>
<proteinExistence type="predicted"/>
<dbReference type="AlphaFoldDB" id="A0A3S3DX95"/>
<name>A0A3S3DX95_9NOCA</name>